<sequence length="23" mass="2150">AGAGAGGTLCKKNCPSDAISIES</sequence>
<evidence type="ECO:0000313" key="1">
    <source>
        <dbReference type="EMBL" id="KKL24764.1"/>
    </source>
</evidence>
<evidence type="ECO:0008006" key="2">
    <source>
        <dbReference type="Google" id="ProtNLM"/>
    </source>
</evidence>
<feature type="non-terminal residue" evidence="1">
    <location>
        <position position="1"/>
    </location>
</feature>
<proteinExistence type="predicted"/>
<gene>
    <name evidence="1" type="ORF">LCGC14_2412030</name>
</gene>
<comment type="caution">
    <text evidence="1">The sequence shown here is derived from an EMBL/GenBank/DDBJ whole genome shotgun (WGS) entry which is preliminary data.</text>
</comment>
<organism evidence="1">
    <name type="scientific">marine sediment metagenome</name>
    <dbReference type="NCBI Taxonomy" id="412755"/>
    <lineage>
        <taxon>unclassified sequences</taxon>
        <taxon>metagenomes</taxon>
        <taxon>ecological metagenomes</taxon>
    </lineage>
</organism>
<dbReference type="EMBL" id="LAZR01036463">
    <property type="protein sequence ID" value="KKL24764.1"/>
    <property type="molecule type" value="Genomic_DNA"/>
</dbReference>
<name>A0A0F9BS64_9ZZZZ</name>
<protein>
    <recommendedName>
        <fullName evidence="2">4Fe-4S ferredoxin-type domain-containing protein</fullName>
    </recommendedName>
</protein>
<dbReference type="AlphaFoldDB" id="A0A0F9BS64"/>
<accession>A0A0F9BS64</accession>
<reference evidence="1" key="1">
    <citation type="journal article" date="2015" name="Nature">
        <title>Complex archaea that bridge the gap between prokaryotes and eukaryotes.</title>
        <authorList>
            <person name="Spang A."/>
            <person name="Saw J.H."/>
            <person name="Jorgensen S.L."/>
            <person name="Zaremba-Niedzwiedzka K."/>
            <person name="Martijn J."/>
            <person name="Lind A.E."/>
            <person name="van Eijk R."/>
            <person name="Schleper C."/>
            <person name="Guy L."/>
            <person name="Ettema T.J."/>
        </authorList>
    </citation>
    <scope>NUCLEOTIDE SEQUENCE</scope>
</reference>